<reference evidence="3 4" key="1">
    <citation type="submission" date="2017-06" db="EMBL/GenBank/DDBJ databases">
        <title>Draft genome sequence of a variant of Elsinoe murrayae.</title>
        <authorList>
            <person name="Cheng Q."/>
        </authorList>
    </citation>
    <scope>NUCLEOTIDE SEQUENCE [LARGE SCALE GENOMIC DNA]</scope>
    <source>
        <strain evidence="3 4">CQ-2017a</strain>
    </source>
</reference>
<keyword evidence="4" id="KW-1185">Reference proteome</keyword>
<evidence type="ECO:0000313" key="4">
    <source>
        <dbReference type="Proteomes" id="UP000243797"/>
    </source>
</evidence>
<feature type="compositionally biased region" description="Low complexity" evidence="1">
    <location>
        <begin position="62"/>
        <end position="112"/>
    </location>
</feature>
<evidence type="ECO:0000256" key="2">
    <source>
        <dbReference type="SAM" id="SignalP"/>
    </source>
</evidence>
<accession>A0A2K1R2Z4</accession>
<protein>
    <submittedName>
        <fullName evidence="3">Protein hir1</fullName>
    </submittedName>
</protein>
<dbReference type="PANTHER" id="PTHR36578:SF1">
    <property type="entry name" value="APPLE DOMAIN-CONTAINING PROTEIN"/>
    <property type="match status" value="1"/>
</dbReference>
<feature type="compositionally biased region" description="Low complexity" evidence="1">
    <location>
        <begin position="128"/>
        <end position="140"/>
    </location>
</feature>
<dbReference type="InParanoid" id="A0A2K1R2Z4"/>
<feature type="signal peptide" evidence="2">
    <location>
        <begin position="1"/>
        <end position="23"/>
    </location>
</feature>
<dbReference type="PANTHER" id="PTHR36578">
    <property type="entry name" value="CHROMOSOME 15, WHOLE GENOME SHOTGUN SEQUENCE"/>
    <property type="match status" value="1"/>
</dbReference>
<feature type="chain" id="PRO_5014385870" evidence="2">
    <location>
        <begin position="24"/>
        <end position="306"/>
    </location>
</feature>
<dbReference type="STRING" id="2082308.A0A2K1R2Z4"/>
<dbReference type="EMBL" id="NKHZ01000010">
    <property type="protein sequence ID" value="PNS21664.1"/>
    <property type="molecule type" value="Genomic_DNA"/>
</dbReference>
<proteinExistence type="predicted"/>
<name>A0A2K1R2Z4_9PEZI</name>
<comment type="caution">
    <text evidence="3">The sequence shown here is derived from an EMBL/GenBank/DDBJ whole genome shotgun (WGS) entry which is preliminary data.</text>
</comment>
<dbReference type="Proteomes" id="UP000243797">
    <property type="component" value="Unassembled WGS sequence"/>
</dbReference>
<dbReference type="AlphaFoldDB" id="A0A2K1R2Z4"/>
<evidence type="ECO:0000256" key="1">
    <source>
        <dbReference type="SAM" id="MobiDB-lite"/>
    </source>
</evidence>
<gene>
    <name evidence="3" type="ORF">CAC42_1518</name>
</gene>
<keyword evidence="2" id="KW-0732">Signal</keyword>
<feature type="region of interest" description="Disordered" evidence="1">
    <location>
        <begin position="128"/>
        <end position="149"/>
    </location>
</feature>
<organism evidence="3 4">
    <name type="scientific">Sphaceloma murrayae</name>
    <dbReference type="NCBI Taxonomy" id="2082308"/>
    <lineage>
        <taxon>Eukaryota</taxon>
        <taxon>Fungi</taxon>
        <taxon>Dikarya</taxon>
        <taxon>Ascomycota</taxon>
        <taxon>Pezizomycotina</taxon>
        <taxon>Dothideomycetes</taxon>
        <taxon>Dothideomycetidae</taxon>
        <taxon>Myriangiales</taxon>
        <taxon>Elsinoaceae</taxon>
        <taxon>Sphaceloma</taxon>
    </lineage>
</organism>
<dbReference type="OrthoDB" id="271448at2759"/>
<evidence type="ECO:0000313" key="3">
    <source>
        <dbReference type="EMBL" id="PNS21664.1"/>
    </source>
</evidence>
<sequence length="306" mass="31623">MRFNLLVLPAVAVLADAAALAAAEPASSGASTAAPVTLKNRSAAVSSILASMSSQYSKDHPATTTTSTTTTKATGGKKSSTAAAVKPTTPGKKPSSSKASSTSKVSVPSKATPTTSIKVTLAPSVTTRATTSTVGSSTTSKSKKVRRQASSCAPQPVLYTYTPAAPTSTDVVAPLAAFLQDNNLASAASAQATIPGFTTLYSGLLGVAQKPLYYMFYTDMSSYNATACGEICTNSQGCRSFNMYFERSPTVAPGNGCVNPTAYTAIRCAFYSTNIKSTDVLNNGQWRRDFGVVISGSNAYRKVFTL</sequence>
<feature type="region of interest" description="Disordered" evidence="1">
    <location>
        <begin position="54"/>
        <end position="113"/>
    </location>
</feature>